<name>A0A1F5P824_9BACT</name>
<dbReference type="AlphaFoldDB" id="A0A1F5P824"/>
<dbReference type="Proteomes" id="UP000176786">
    <property type="component" value="Unassembled WGS sequence"/>
</dbReference>
<reference evidence="2 3" key="1">
    <citation type="journal article" date="2016" name="Nat. Commun.">
        <title>Thousands of microbial genomes shed light on interconnected biogeochemical processes in an aquifer system.</title>
        <authorList>
            <person name="Anantharaman K."/>
            <person name="Brown C.T."/>
            <person name="Hug L.A."/>
            <person name="Sharon I."/>
            <person name="Castelle C.J."/>
            <person name="Probst A.J."/>
            <person name="Thomas B.C."/>
            <person name="Singh A."/>
            <person name="Wilkins M.J."/>
            <person name="Karaoz U."/>
            <person name="Brodie E.L."/>
            <person name="Williams K.H."/>
            <person name="Hubbard S.S."/>
            <person name="Banfield J.F."/>
        </authorList>
    </citation>
    <scope>NUCLEOTIDE SEQUENCE [LARGE SCALE GENOMIC DNA]</scope>
</reference>
<dbReference type="STRING" id="1817832.A3J48_04010"/>
<dbReference type="InterPro" id="IPR019606">
    <property type="entry name" value="GerMN"/>
</dbReference>
<feature type="domain" description="GerMN" evidence="1">
    <location>
        <begin position="43"/>
        <end position="157"/>
    </location>
</feature>
<evidence type="ECO:0000313" key="3">
    <source>
        <dbReference type="Proteomes" id="UP000176786"/>
    </source>
</evidence>
<sequence>MKNFSAIIILLAFLGGVAWLVSRDGRETKLANETAAPTRTIQLYYYNQTLDPGGLCQSAAVQPVIRHVPITSTPIQDAVKLLLQGERSSDERARGFTTEFPLEGVELAGANLENGFLTLEFKDPQNKTTGGSCRVSLLWAQIEKTALQFEEVEEVHFIPEELFQP</sequence>
<proteinExistence type="predicted"/>
<gene>
    <name evidence="2" type="ORF">A3J48_04010</name>
</gene>
<evidence type="ECO:0000313" key="2">
    <source>
        <dbReference type="EMBL" id="OGE86053.1"/>
    </source>
</evidence>
<evidence type="ECO:0000259" key="1">
    <source>
        <dbReference type="Pfam" id="PF10646"/>
    </source>
</evidence>
<accession>A0A1F5P824</accession>
<comment type="caution">
    <text evidence="2">The sequence shown here is derived from an EMBL/GenBank/DDBJ whole genome shotgun (WGS) entry which is preliminary data.</text>
</comment>
<dbReference type="Pfam" id="PF10646">
    <property type="entry name" value="Germane"/>
    <property type="match status" value="1"/>
</dbReference>
<organism evidence="2 3">
    <name type="scientific">Candidatus Doudnabacteria bacterium RIFCSPHIGHO2_02_FULL_46_11</name>
    <dbReference type="NCBI Taxonomy" id="1817832"/>
    <lineage>
        <taxon>Bacteria</taxon>
        <taxon>Candidatus Doudnaibacteriota</taxon>
    </lineage>
</organism>
<protein>
    <recommendedName>
        <fullName evidence="1">GerMN domain-containing protein</fullName>
    </recommendedName>
</protein>
<dbReference type="EMBL" id="MFES01000014">
    <property type="protein sequence ID" value="OGE86053.1"/>
    <property type="molecule type" value="Genomic_DNA"/>
</dbReference>